<reference evidence="4 5" key="1">
    <citation type="journal article" date="2012" name="Science">
        <title>The Paleozoic origin of enzymatic lignin decomposition reconstructed from 31 fungal genomes.</title>
        <authorList>
            <person name="Floudas D."/>
            <person name="Binder M."/>
            <person name="Riley R."/>
            <person name="Barry K."/>
            <person name="Blanchette R.A."/>
            <person name="Henrissat B."/>
            <person name="Martinez A.T."/>
            <person name="Otillar R."/>
            <person name="Spatafora J.W."/>
            <person name="Yadav J.S."/>
            <person name="Aerts A."/>
            <person name="Benoit I."/>
            <person name="Boyd A."/>
            <person name="Carlson A."/>
            <person name="Copeland A."/>
            <person name="Coutinho P.M."/>
            <person name="de Vries R.P."/>
            <person name="Ferreira P."/>
            <person name="Findley K."/>
            <person name="Foster B."/>
            <person name="Gaskell J."/>
            <person name="Glotzer D."/>
            <person name="Gorecki P."/>
            <person name="Heitman J."/>
            <person name="Hesse C."/>
            <person name="Hori C."/>
            <person name="Igarashi K."/>
            <person name="Jurgens J.A."/>
            <person name="Kallen N."/>
            <person name="Kersten P."/>
            <person name="Kohler A."/>
            <person name="Kuees U."/>
            <person name="Kumar T.K.A."/>
            <person name="Kuo A."/>
            <person name="LaButti K."/>
            <person name="Larrondo L.F."/>
            <person name="Lindquist E."/>
            <person name="Ling A."/>
            <person name="Lombard V."/>
            <person name="Lucas S."/>
            <person name="Lundell T."/>
            <person name="Martin R."/>
            <person name="McLaughlin D.J."/>
            <person name="Morgenstern I."/>
            <person name="Morin E."/>
            <person name="Murat C."/>
            <person name="Nagy L.G."/>
            <person name="Nolan M."/>
            <person name="Ohm R.A."/>
            <person name="Patyshakuliyeva A."/>
            <person name="Rokas A."/>
            <person name="Ruiz-Duenas F.J."/>
            <person name="Sabat G."/>
            <person name="Salamov A."/>
            <person name="Samejima M."/>
            <person name="Schmutz J."/>
            <person name="Slot J.C."/>
            <person name="St John F."/>
            <person name="Stenlid J."/>
            <person name="Sun H."/>
            <person name="Sun S."/>
            <person name="Syed K."/>
            <person name="Tsang A."/>
            <person name="Wiebenga A."/>
            <person name="Young D."/>
            <person name="Pisabarro A."/>
            <person name="Eastwood D.C."/>
            <person name="Martin F."/>
            <person name="Cullen D."/>
            <person name="Grigoriev I.V."/>
            <person name="Hibbett D.S."/>
        </authorList>
    </citation>
    <scope>NUCLEOTIDE SEQUENCE</scope>
    <source>
        <strain evidence="5">FP-58527</strain>
    </source>
</reference>
<dbReference type="InterPro" id="IPR001680">
    <property type="entry name" value="WD40_rpt"/>
</dbReference>
<dbReference type="InterPro" id="IPR050349">
    <property type="entry name" value="WD_LIS1/nudF_dynein_reg"/>
</dbReference>
<dbReference type="HOGENOM" id="CLU_049342_0_0_1"/>
<keyword evidence="2" id="KW-0677">Repeat</keyword>
<dbReference type="OrthoDB" id="2627610at2759"/>
<name>S8E992_FOMSC</name>
<dbReference type="SMART" id="SM00320">
    <property type="entry name" value="WD40"/>
    <property type="match status" value="4"/>
</dbReference>
<dbReference type="eggNOG" id="ENOG502STBQ">
    <property type="taxonomic scope" value="Eukaryota"/>
</dbReference>
<keyword evidence="5" id="KW-1185">Reference proteome</keyword>
<dbReference type="Pfam" id="PF00400">
    <property type="entry name" value="WD40"/>
    <property type="match status" value="1"/>
</dbReference>
<sequence>MSSTAYINVHTLKDGHTDTINALTFSPDGSQLASGSDDRSVVVWSVTKGTLLHRLFFDSCVDCVLWHPLQEDTLVVACEDGSLRQVHGFSLVRSHLQYSINFGVVSTIYALDYHMKTGHLGAAIGTEVHVTKEITPNKYSPVTTLLPHPAEDFDPEDARHHAVTVQFDQSGKHLIVSYLHHGIVSWDIETCQCVWRINPPEGYPALGCCAVSPNDRDIVVHNFRDGLLSYHINAFNQARARRTHQFDRTPKSNVALQVGFLHSGSAVFCGTSTGNVCIWQKRTGEFFQQLPHDGDIVPAVASTRRGDRSYIATGCAFKGGDTYIKIWRARIRE</sequence>
<evidence type="ECO:0000256" key="2">
    <source>
        <dbReference type="ARBA" id="ARBA00022737"/>
    </source>
</evidence>
<accession>S8E992</accession>
<evidence type="ECO:0000256" key="1">
    <source>
        <dbReference type="ARBA" id="ARBA00022574"/>
    </source>
</evidence>
<dbReference type="AlphaFoldDB" id="S8E992"/>
<dbReference type="InParanoid" id="S8E992"/>
<dbReference type="STRING" id="743788.S8E992"/>
<proteinExistence type="predicted"/>
<feature type="repeat" description="WD" evidence="3">
    <location>
        <begin position="13"/>
        <end position="54"/>
    </location>
</feature>
<gene>
    <name evidence="4" type="ORF">FOMPIDRAFT_46431</name>
</gene>
<dbReference type="Gene3D" id="2.130.10.10">
    <property type="entry name" value="YVTN repeat-like/Quinoprotein amine dehydrogenase"/>
    <property type="match status" value="2"/>
</dbReference>
<dbReference type="PROSITE" id="PS50294">
    <property type="entry name" value="WD_REPEATS_REGION"/>
    <property type="match status" value="1"/>
</dbReference>
<keyword evidence="1 3" id="KW-0853">WD repeat</keyword>
<protein>
    <submittedName>
        <fullName evidence="4">Uncharacterized protein</fullName>
    </submittedName>
</protein>
<dbReference type="PROSITE" id="PS50082">
    <property type="entry name" value="WD_REPEATS_2"/>
    <property type="match status" value="1"/>
</dbReference>
<dbReference type="PANTHER" id="PTHR44129">
    <property type="entry name" value="WD REPEAT-CONTAINING PROTEIN POP1"/>
    <property type="match status" value="1"/>
</dbReference>
<dbReference type="SUPFAM" id="SSF50978">
    <property type="entry name" value="WD40 repeat-like"/>
    <property type="match status" value="1"/>
</dbReference>
<organism evidence="4 5">
    <name type="scientific">Fomitopsis schrenkii</name>
    <name type="common">Brown rot fungus</name>
    <dbReference type="NCBI Taxonomy" id="2126942"/>
    <lineage>
        <taxon>Eukaryota</taxon>
        <taxon>Fungi</taxon>
        <taxon>Dikarya</taxon>
        <taxon>Basidiomycota</taxon>
        <taxon>Agaricomycotina</taxon>
        <taxon>Agaricomycetes</taxon>
        <taxon>Polyporales</taxon>
        <taxon>Fomitopsis</taxon>
    </lineage>
</organism>
<dbReference type="EMBL" id="KE504153">
    <property type="protein sequence ID" value="EPS99888.1"/>
    <property type="molecule type" value="Genomic_DNA"/>
</dbReference>
<evidence type="ECO:0000256" key="3">
    <source>
        <dbReference type="PROSITE-ProRule" id="PRU00221"/>
    </source>
</evidence>
<evidence type="ECO:0000313" key="4">
    <source>
        <dbReference type="EMBL" id="EPS99888.1"/>
    </source>
</evidence>
<dbReference type="InterPro" id="IPR015943">
    <property type="entry name" value="WD40/YVTN_repeat-like_dom_sf"/>
</dbReference>
<evidence type="ECO:0000313" key="5">
    <source>
        <dbReference type="Proteomes" id="UP000015241"/>
    </source>
</evidence>
<dbReference type="Proteomes" id="UP000015241">
    <property type="component" value="Unassembled WGS sequence"/>
</dbReference>
<dbReference type="InterPro" id="IPR036322">
    <property type="entry name" value="WD40_repeat_dom_sf"/>
</dbReference>